<dbReference type="EMBL" id="CP064942">
    <property type="protein sequence ID" value="QPH54837.1"/>
    <property type="molecule type" value="Genomic_DNA"/>
</dbReference>
<dbReference type="Pfam" id="PF20434">
    <property type="entry name" value="BD-FAE"/>
    <property type="match status" value="1"/>
</dbReference>
<dbReference type="GO" id="GO:0016787">
    <property type="term" value="F:hydrolase activity"/>
    <property type="evidence" value="ECO:0007669"/>
    <property type="project" value="UniProtKB-KW"/>
</dbReference>
<accession>A0A7S9LT93</accession>
<sequence length="280" mass="29890">MSRLAALLSAAVMLSGCSVSGALNAVSGSDEVDETLNLAYGPEARHRYDLYTPVDDANAPIVMFVHGGSWEDGSKDIYRFLGTALGEAGYAVAVINYRLSPEVRFPGFVEDAALAADHLLDDGRTVILMGHSAGAHIASLVAYDPRYMAALGRSNCDVAGFIGLAGAYEFLPLARGRFARIFPSEIVEQSQPVNFGRGPTPPSLLLHGLPDRTVHAEDTELMANALRSAGNPVQAEFYEGVGHIEIVGALSRYFRGRAPTYDDVTEWLDARAAAGWPTGC</sequence>
<protein>
    <submittedName>
        <fullName evidence="4">Alpha/beta hydrolase</fullName>
    </submittedName>
</protein>
<dbReference type="RefSeq" id="WP_196104038.1">
    <property type="nucleotide sequence ID" value="NZ_CP064942.1"/>
</dbReference>
<organism evidence="4 5">
    <name type="scientific">Pontivivens ytuae</name>
    <dbReference type="NCBI Taxonomy" id="2789856"/>
    <lineage>
        <taxon>Bacteria</taxon>
        <taxon>Pseudomonadati</taxon>
        <taxon>Pseudomonadota</taxon>
        <taxon>Alphaproteobacteria</taxon>
        <taxon>Rhodobacterales</taxon>
        <taxon>Paracoccaceae</taxon>
        <taxon>Pontivivens</taxon>
    </lineage>
</organism>
<reference evidence="4 5" key="1">
    <citation type="submission" date="2020-11" db="EMBL/GenBank/DDBJ databases">
        <title>Description of Pontivivens ytuae sp. nov. isolated from deep sea sediment of Mariana Trench.</title>
        <authorList>
            <person name="Wang Z."/>
            <person name="Sun Q.-L."/>
            <person name="Xu X.-D."/>
            <person name="Tang Y.-Z."/>
            <person name="Zhang J."/>
        </authorList>
    </citation>
    <scope>NUCLEOTIDE SEQUENCE [LARGE SCALE GENOMIC DNA]</scope>
    <source>
        <strain evidence="4 5">MT2928</strain>
    </source>
</reference>
<evidence type="ECO:0000313" key="4">
    <source>
        <dbReference type="EMBL" id="QPH54837.1"/>
    </source>
</evidence>
<proteinExistence type="predicted"/>
<feature type="chain" id="PRO_5032287962" evidence="2">
    <location>
        <begin position="22"/>
        <end position="280"/>
    </location>
</feature>
<feature type="signal peptide" evidence="2">
    <location>
        <begin position="1"/>
        <end position="21"/>
    </location>
</feature>
<dbReference type="KEGG" id="poz:I0K15_03445"/>
<dbReference type="SUPFAM" id="SSF53474">
    <property type="entry name" value="alpha/beta-Hydrolases"/>
    <property type="match status" value="1"/>
</dbReference>
<dbReference type="InterPro" id="IPR050300">
    <property type="entry name" value="GDXG_lipolytic_enzyme"/>
</dbReference>
<evidence type="ECO:0000259" key="3">
    <source>
        <dbReference type="Pfam" id="PF20434"/>
    </source>
</evidence>
<dbReference type="PANTHER" id="PTHR48081:SF9">
    <property type="entry name" value="CARBOXYLESTERASE"/>
    <property type="match status" value="1"/>
</dbReference>
<dbReference type="Proteomes" id="UP000594800">
    <property type="component" value="Chromosome"/>
</dbReference>
<keyword evidence="2" id="KW-0732">Signal</keyword>
<keyword evidence="1 4" id="KW-0378">Hydrolase</keyword>
<name>A0A7S9LT93_9RHOB</name>
<evidence type="ECO:0000256" key="2">
    <source>
        <dbReference type="SAM" id="SignalP"/>
    </source>
</evidence>
<evidence type="ECO:0000256" key="1">
    <source>
        <dbReference type="ARBA" id="ARBA00022801"/>
    </source>
</evidence>
<evidence type="ECO:0000313" key="5">
    <source>
        <dbReference type="Proteomes" id="UP000594800"/>
    </source>
</evidence>
<dbReference type="AlphaFoldDB" id="A0A7S9LT93"/>
<feature type="domain" description="BD-FAE-like" evidence="3">
    <location>
        <begin position="49"/>
        <end position="144"/>
    </location>
</feature>
<dbReference type="PANTHER" id="PTHR48081">
    <property type="entry name" value="AB HYDROLASE SUPERFAMILY PROTEIN C4A8.06C"/>
    <property type="match status" value="1"/>
</dbReference>
<keyword evidence="5" id="KW-1185">Reference proteome</keyword>
<dbReference type="Gene3D" id="3.40.50.1820">
    <property type="entry name" value="alpha/beta hydrolase"/>
    <property type="match status" value="1"/>
</dbReference>
<dbReference type="InterPro" id="IPR029058">
    <property type="entry name" value="AB_hydrolase_fold"/>
</dbReference>
<dbReference type="InterPro" id="IPR049492">
    <property type="entry name" value="BD-FAE-like_dom"/>
</dbReference>
<gene>
    <name evidence="4" type="ORF">I0K15_03445</name>
</gene>
<dbReference type="PROSITE" id="PS51257">
    <property type="entry name" value="PROKAR_LIPOPROTEIN"/>
    <property type="match status" value="1"/>
</dbReference>